<dbReference type="Proteomes" id="UP000515154">
    <property type="component" value="Unplaced"/>
</dbReference>
<keyword evidence="4" id="KW-1185">Reference proteome</keyword>
<keyword evidence="2" id="KW-0675">Receptor</keyword>
<evidence type="ECO:0000313" key="4">
    <source>
        <dbReference type="Proteomes" id="UP000515154"/>
    </source>
</evidence>
<dbReference type="Pfam" id="PF26588">
    <property type="entry name" value="GAIN_ADGRA3"/>
    <property type="match status" value="1"/>
</dbReference>
<dbReference type="Gene3D" id="3.30.420.10">
    <property type="entry name" value="Ribonuclease H-like superfamily/Ribonuclease H"/>
    <property type="match status" value="1"/>
</dbReference>
<evidence type="ECO:0000259" key="3">
    <source>
        <dbReference type="PROSITE" id="PS50227"/>
    </source>
</evidence>
<evidence type="ECO:0000256" key="1">
    <source>
        <dbReference type="ARBA" id="ARBA00007343"/>
    </source>
</evidence>
<comment type="similarity">
    <text evidence="1">Belongs to the G-protein coupled receptor 2 family. Adhesion G-protein coupled receptor (ADGR) subfamily.</text>
</comment>
<dbReference type="GO" id="GO:0007166">
    <property type="term" value="P:cell surface receptor signaling pathway"/>
    <property type="evidence" value="ECO:0007669"/>
    <property type="project" value="TreeGrafter"/>
</dbReference>
<dbReference type="InterPro" id="IPR001879">
    <property type="entry name" value="GPCR_2_extracellular_dom"/>
</dbReference>
<organism evidence="4 5">
    <name type="scientific">Octopus sinensis</name>
    <name type="common">East Asian common octopus</name>
    <dbReference type="NCBI Taxonomy" id="2607531"/>
    <lineage>
        <taxon>Eukaryota</taxon>
        <taxon>Metazoa</taxon>
        <taxon>Spiralia</taxon>
        <taxon>Lophotrochozoa</taxon>
        <taxon>Mollusca</taxon>
        <taxon>Cephalopoda</taxon>
        <taxon>Coleoidea</taxon>
        <taxon>Octopodiformes</taxon>
        <taxon>Octopoda</taxon>
        <taxon>Incirrata</taxon>
        <taxon>Octopodidae</taxon>
        <taxon>Octopus</taxon>
    </lineage>
</organism>
<protein>
    <submittedName>
        <fullName evidence="5">Uncharacterized protein LOC118761705</fullName>
    </submittedName>
</protein>
<accession>A0A7E6ELQ2</accession>
<dbReference type="KEGG" id="osn:118761705"/>
<evidence type="ECO:0000256" key="2">
    <source>
        <dbReference type="ARBA" id="ARBA00023170"/>
    </source>
</evidence>
<dbReference type="PANTHER" id="PTHR45930">
    <property type="entry name" value="G-PROTEIN COUPLED RECEPTOR 124-LIKE PROTEIN"/>
    <property type="match status" value="1"/>
</dbReference>
<dbReference type="InterPro" id="IPR036397">
    <property type="entry name" value="RNaseH_sf"/>
</dbReference>
<dbReference type="GO" id="GO:0005886">
    <property type="term" value="C:plasma membrane"/>
    <property type="evidence" value="ECO:0007669"/>
    <property type="project" value="TreeGrafter"/>
</dbReference>
<proteinExistence type="inferred from homology"/>
<dbReference type="PROSITE" id="PS50227">
    <property type="entry name" value="G_PROTEIN_RECEP_F2_3"/>
    <property type="match status" value="1"/>
</dbReference>
<dbReference type="AlphaFoldDB" id="A0A7E6ELQ2"/>
<dbReference type="PANTHER" id="PTHR45930:SF4">
    <property type="entry name" value="ADHESION G PROTEIN-COUPLED RECEPTOR A3"/>
    <property type="match status" value="1"/>
</dbReference>
<reference evidence="5" key="1">
    <citation type="submission" date="2025-08" db="UniProtKB">
        <authorList>
            <consortium name="RefSeq"/>
        </authorList>
    </citation>
    <scope>IDENTIFICATION</scope>
</reference>
<evidence type="ECO:0000313" key="5">
    <source>
        <dbReference type="RefSeq" id="XP_036355742.1"/>
    </source>
</evidence>
<dbReference type="InterPro" id="IPR051963">
    <property type="entry name" value="Adhesion_GPCR_A"/>
</dbReference>
<dbReference type="GO" id="GO:0004930">
    <property type="term" value="F:G protein-coupled receptor activity"/>
    <property type="evidence" value="ECO:0007669"/>
    <property type="project" value="InterPro"/>
</dbReference>
<feature type="domain" description="G-protein coupled receptors family 2 profile 1" evidence="3">
    <location>
        <begin position="88"/>
        <end position="188"/>
    </location>
</feature>
<name>A0A7E6ELQ2_9MOLL</name>
<dbReference type="InterPro" id="IPR058808">
    <property type="entry name" value="GAIN_ADGRA2/3"/>
</dbReference>
<dbReference type="RefSeq" id="XP_036355742.1">
    <property type="nucleotide sequence ID" value="XM_036499849.1"/>
</dbReference>
<gene>
    <name evidence="5" type="primary">LOC118761705</name>
</gene>
<sequence length="315" mass="35921">MVLGCGSSEGDMVPPNIFNQSRSHNSDGYVKLLETVVKLWLEKFAAGRSYVWLQDSAPCHPTEKSQKWLSENVYDLTSPNFWPSNSPDCYPTNKDTNLSACNICWPSARLVCNENTTPTRNGTFYWPMTKIGTNVTIPCHANVATRRCSSRQAAHSEKATIQHMTSPKCSPFTGVWQEPDMSQCYNTERITQQLKNITNEDIDKENVEEVSKALRIISEKSVYFKAEDIDLAVDIQEKMVPLISNVSANITLNNILLSINDMIDTPEEILVEAEQSKRTGKRMLDIIEAIRKRFHWKSSNSQFIFIIWYWCYQSG</sequence>
<dbReference type="GO" id="GO:0003676">
    <property type="term" value="F:nucleic acid binding"/>
    <property type="evidence" value="ECO:0007669"/>
    <property type="project" value="InterPro"/>
</dbReference>